<evidence type="ECO:0000313" key="4">
    <source>
        <dbReference type="Proteomes" id="UP000632828"/>
    </source>
</evidence>
<dbReference type="EMBL" id="JACWUN010000015">
    <property type="protein sequence ID" value="MBD1401416.1"/>
    <property type="molecule type" value="Genomic_DNA"/>
</dbReference>
<reference evidence="3" key="1">
    <citation type="submission" date="2020-09" db="EMBL/GenBank/DDBJ databases">
        <title>Pelobacter alkaliphilus sp. nov., a novel anaerobic arsenate-reducing bacterium from terrestrial mud volcano.</title>
        <authorList>
            <person name="Khomyakova M.A."/>
            <person name="Merkel A.Y."/>
            <person name="Slobodkin A.I."/>
        </authorList>
    </citation>
    <scope>NUCLEOTIDE SEQUENCE</scope>
    <source>
        <strain evidence="3">M08fum</strain>
    </source>
</reference>
<comment type="caution">
    <text evidence="3">The sequence shown here is derived from an EMBL/GenBank/DDBJ whole genome shotgun (WGS) entry which is preliminary data.</text>
</comment>
<evidence type="ECO:0000256" key="2">
    <source>
        <dbReference type="SAM" id="Phobius"/>
    </source>
</evidence>
<dbReference type="Gene3D" id="1.25.40.10">
    <property type="entry name" value="Tetratricopeptide repeat domain"/>
    <property type="match status" value="2"/>
</dbReference>
<protein>
    <submittedName>
        <fullName evidence="3">Tetratricopeptide repeat protein</fullName>
    </submittedName>
</protein>
<dbReference type="AlphaFoldDB" id="A0A8J6URI4"/>
<keyword evidence="4" id="KW-1185">Reference proteome</keyword>
<keyword evidence="2" id="KW-0812">Transmembrane</keyword>
<evidence type="ECO:0000313" key="3">
    <source>
        <dbReference type="EMBL" id="MBD1401416.1"/>
    </source>
</evidence>
<sequence length="451" mass="49306">MSLINDMLRDLEQRRKQEPQQGAAAAPTPVHSRPGKHRLMPVLGALGLLLMLLLVAGWSYYLPRPVAPDVNLAAAGLQEELNPSPLEPAALETSILKSDPAPLIHPLLTSVNLVQEDQRLQLELTFNPLPAHAEIRALPQQGQVLIRLPETQLQSGLVVPQPQHDLIRHISLMPTAAGLDVIVAVAAEQPIATSQRLDPLASMLFIGLELPGTTPAAVEAGAEVIIRTPVTVSALPVASVATPNSTPAVSPLVSPAPIRTQPLAETDQQLYQRGLQQVREGNLGAARDNLTTALHLNPELLVARLELIGVLQRLADEQQALRVIEEGLTFHPAQSELRKLIAHYLLSLQQYQPALTRLEADPLPALAADPDYHALRAVIYQELGEYSRSAQLYARLLEQRPRESLWWLGLAIALEQQGLATGARDAYRTALDVSGLRPDLEKFVRERLQYL</sequence>
<dbReference type="SUPFAM" id="SSF48452">
    <property type="entry name" value="TPR-like"/>
    <property type="match status" value="1"/>
</dbReference>
<name>A0A8J6URI4_9BACT</name>
<gene>
    <name evidence="3" type="ORF">ICT70_12100</name>
</gene>
<dbReference type="Pfam" id="PF13432">
    <property type="entry name" value="TPR_16"/>
    <property type="match status" value="1"/>
</dbReference>
<dbReference type="InterPro" id="IPR019734">
    <property type="entry name" value="TPR_rpt"/>
</dbReference>
<keyword evidence="2" id="KW-1133">Transmembrane helix</keyword>
<organism evidence="3 4">
    <name type="scientific">Pelovirga terrestris</name>
    <dbReference type="NCBI Taxonomy" id="2771352"/>
    <lineage>
        <taxon>Bacteria</taxon>
        <taxon>Pseudomonadati</taxon>
        <taxon>Thermodesulfobacteriota</taxon>
        <taxon>Desulfuromonadia</taxon>
        <taxon>Geobacterales</taxon>
        <taxon>Geobacteraceae</taxon>
        <taxon>Pelovirga</taxon>
    </lineage>
</organism>
<dbReference type="SMART" id="SM00028">
    <property type="entry name" value="TPR"/>
    <property type="match status" value="3"/>
</dbReference>
<dbReference type="Proteomes" id="UP000632828">
    <property type="component" value="Unassembled WGS sequence"/>
</dbReference>
<keyword evidence="2" id="KW-0472">Membrane</keyword>
<proteinExistence type="predicted"/>
<dbReference type="InterPro" id="IPR011990">
    <property type="entry name" value="TPR-like_helical_dom_sf"/>
</dbReference>
<accession>A0A8J6URI4</accession>
<feature type="region of interest" description="Disordered" evidence="1">
    <location>
        <begin position="15"/>
        <end position="36"/>
    </location>
</feature>
<feature type="transmembrane region" description="Helical" evidence="2">
    <location>
        <begin position="42"/>
        <end position="61"/>
    </location>
</feature>
<evidence type="ECO:0000256" key="1">
    <source>
        <dbReference type="SAM" id="MobiDB-lite"/>
    </source>
</evidence>
<dbReference type="RefSeq" id="WP_191157016.1">
    <property type="nucleotide sequence ID" value="NZ_JACWUN010000015.1"/>
</dbReference>